<keyword evidence="5" id="KW-1185">Reference proteome</keyword>
<feature type="compositionally biased region" description="Basic and acidic residues" evidence="2">
    <location>
        <begin position="207"/>
        <end position="225"/>
    </location>
</feature>
<feature type="coiled-coil region" evidence="1">
    <location>
        <begin position="757"/>
        <end position="812"/>
    </location>
</feature>
<comment type="caution">
    <text evidence="3">The sequence shown here is derived from an EMBL/GenBank/DDBJ whole genome shotgun (WGS) entry which is preliminary data.</text>
</comment>
<feature type="compositionally biased region" description="Polar residues" evidence="2">
    <location>
        <begin position="1529"/>
        <end position="1546"/>
    </location>
</feature>
<sequence length="1645" mass="194768">MAKVQKLLSIYKNKFKQLKDAYDELDREKEHIKTVLQQQQDQSIKRLSELREQIKLDRQTKEHLELLHQKELRSKDVRIDELNAKLTTNQNDLIDLSHKADQDEIKNLKEKNIKLEGLLSRCKDAIKTSQAKQDELVKIQEDLNQRLIEKESIIDSMMREKNPGSTNGNSKHFESENAVLLKDKEHLLEQLESARFSVQQLESELEKTKQKQITDEEQKQKRNDDIITIDEREDDLAKRSVESAHLQMLSDGTERESDLLKQKLEELEEQKYQNIQLKMSVDEHIQQINVLTTTIETLKTDLDERQQEINDQKSLIQTLNGTINDFQVKYDELTKNIEQDAKDREEQDHLREKVNLEHQQNIDSVKLEFQKKLDEQQAFQSGNVDKLKQEYDTLIKQKDEEIQSFTQRLSSEQTRCMSLEETIENVKKEYSLSESDLKTKIANQQADIDRLVEERMRLTDEISSIKNVLSNIDLDSSKSDSITENIQCLSNEIIRLRVQSDNCRHELHSFFDNDTEYGEISKMIVQMKDSYFKMEEKSLKYEHEIDELQKSVDRWKQINEDEETNELKKLQEEIDLLKNEKKEKQVSLDELKLNVLQKESDISQLSEKCEQQEVTIDNLKKNVKHYEIRSTEEEIVVRMNYKKDIEKLENEIDTLKETSNNEQKRYIELANQTDTMKNEYENKINQLTTELKEQMEKIQKLDEITNLQISLDNVSKERDAIRQKYDELKQTTLVKQQEYEQQDIHTKTSSDDLIQQINVLTTTIKTLKTDLDERQQEINDQKSLIQTLNGTINDFQVKYDELTKNIEQDAKDREEQDHLREKVNLEHQQNIDSVKLEFQKKLDEQQAFQSGNVDKLKQEYDTLIKQKDEEIQSFTQRLSSEQTRCMSLEETIENVKKEYSLSESDLKTKIANQQADIDGLVEEKQRLTDWSLTLKDTLLNSGVRFEKSDDEIGNYLAELINQYQKLTREQESNEQLMLDSNKEIKMLKEKQSYNEEEISLLKSQLEINLTNKNNEIELSKNQEKQYKLQMDELKVQLNMSLEEAERYQAAVETLENKRNAKQKKIQELTEHLKTYSNEVNRLQLNLEEKNKEIEQLRQDLQNKSDQMHELKDEIDTLKRQQIMLNDDNIEKERLLLVHKQTADELTKKANDIQQYDSIMNNLREEQIKLRDENEQATTRIEQLSMELETVIKKNKDFKDVQMQKNLLENQIEQLRTDNKQLFEEHEALQQKLNTTLIDKAEMENELDKIRVQLQKTETVLNIKRKEDEIKLKQTLELSEQNVKHLQHELKTYRFELDTKSKQMEEYRNEISILKTNNEQRESRINVLKNQQIELEHNDNEKERQIIEKDEKISELEIALQQQQESTTKLRKALHKMKESMTNNEQTQSKEIERCLKKLSIEYEEKLAEQERDYNVRLKTATKEMTIQIEENEQLYNKQLNELIEKNYQDENSLKQDNEKRVNDADQRTLIVQQEVQKLRDKLQERELEYHNTLADLKLKITELTQKQEEMILTATGSKFIENSDEHRTNINSLNNTEKSFDDQTTTNKDDSHSIHVLASTQLDQNSVSSKLSSNMKNILNSDWPGEGSLNKTKLQYIIHLVLLDATTSPVRYGLNDNLHSFMFEATEVDYLKQIVLAYMTGTEPI</sequence>
<evidence type="ECO:0000313" key="5">
    <source>
        <dbReference type="Proteomes" id="UP000663829"/>
    </source>
</evidence>
<dbReference type="Proteomes" id="UP000663829">
    <property type="component" value="Unassembled WGS sequence"/>
</dbReference>
<feature type="coiled-coil region" evidence="1">
    <location>
        <begin position="384"/>
        <end position="468"/>
    </location>
</feature>
<dbReference type="PANTHER" id="PTHR19327">
    <property type="entry name" value="GOLGIN"/>
    <property type="match status" value="1"/>
</dbReference>
<feature type="coiled-coil region" evidence="1">
    <location>
        <begin position="1"/>
        <end position="67"/>
    </location>
</feature>
<feature type="coiled-coil region" evidence="1">
    <location>
        <begin position="1002"/>
        <end position="1372"/>
    </location>
</feature>
<accession>A0A814DAF0</accession>
<protein>
    <recommendedName>
        <fullName evidence="6">GRIP domain-containing protein</fullName>
    </recommendedName>
</protein>
<feature type="coiled-coil region" evidence="1">
    <location>
        <begin position="853"/>
        <end position="905"/>
    </location>
</feature>
<feature type="coiled-coil region" evidence="1">
    <location>
        <begin position="98"/>
        <end position="125"/>
    </location>
</feature>
<dbReference type="EMBL" id="CAJOBC010002318">
    <property type="protein sequence ID" value="CAF3727235.1"/>
    <property type="molecule type" value="Genomic_DNA"/>
</dbReference>
<gene>
    <name evidence="3" type="ORF">GPM918_LOCUS11275</name>
    <name evidence="4" type="ORF">SRO942_LOCUS11274</name>
</gene>
<reference evidence="3" key="1">
    <citation type="submission" date="2021-02" db="EMBL/GenBank/DDBJ databases">
        <authorList>
            <person name="Nowell W R."/>
        </authorList>
    </citation>
    <scope>NUCLEOTIDE SEQUENCE</scope>
</reference>
<dbReference type="OrthoDB" id="5322683at2759"/>
<feature type="non-terminal residue" evidence="3">
    <location>
        <position position="1645"/>
    </location>
</feature>
<feature type="region of interest" description="Disordered" evidence="2">
    <location>
        <begin position="207"/>
        <end position="227"/>
    </location>
</feature>
<proteinExistence type="predicted"/>
<feature type="coiled-coil region" evidence="1">
    <location>
        <begin position="250"/>
        <end position="343"/>
    </location>
</feature>
<evidence type="ECO:0000313" key="4">
    <source>
        <dbReference type="EMBL" id="CAF3727235.1"/>
    </source>
</evidence>
<dbReference type="Proteomes" id="UP000681722">
    <property type="component" value="Unassembled WGS sequence"/>
</dbReference>
<name>A0A814DAF0_9BILA</name>
<dbReference type="PANTHER" id="PTHR19327:SF0">
    <property type="entry name" value="GOLGIN SUBFAMILY A MEMBER 4"/>
    <property type="match status" value="1"/>
</dbReference>
<evidence type="ECO:0008006" key="6">
    <source>
        <dbReference type="Google" id="ProtNLM"/>
    </source>
</evidence>
<evidence type="ECO:0000256" key="2">
    <source>
        <dbReference type="SAM" id="MobiDB-lite"/>
    </source>
</evidence>
<feature type="coiled-coil region" evidence="1">
    <location>
        <begin position="545"/>
        <end position="731"/>
    </location>
</feature>
<evidence type="ECO:0000256" key="1">
    <source>
        <dbReference type="SAM" id="Coils"/>
    </source>
</evidence>
<dbReference type="EMBL" id="CAJNOQ010002319">
    <property type="protein sequence ID" value="CAF0951600.1"/>
    <property type="molecule type" value="Genomic_DNA"/>
</dbReference>
<feature type="region of interest" description="Disordered" evidence="2">
    <location>
        <begin position="1529"/>
        <end position="1549"/>
    </location>
</feature>
<keyword evidence="1" id="KW-0175">Coiled coil</keyword>
<organism evidence="3 5">
    <name type="scientific">Didymodactylos carnosus</name>
    <dbReference type="NCBI Taxonomy" id="1234261"/>
    <lineage>
        <taxon>Eukaryota</taxon>
        <taxon>Metazoa</taxon>
        <taxon>Spiralia</taxon>
        <taxon>Gnathifera</taxon>
        <taxon>Rotifera</taxon>
        <taxon>Eurotatoria</taxon>
        <taxon>Bdelloidea</taxon>
        <taxon>Philodinida</taxon>
        <taxon>Philodinidae</taxon>
        <taxon>Didymodactylos</taxon>
    </lineage>
</organism>
<evidence type="ECO:0000313" key="3">
    <source>
        <dbReference type="EMBL" id="CAF0951600.1"/>
    </source>
</evidence>